<reference evidence="2" key="1">
    <citation type="submission" date="2020-10" db="EMBL/GenBank/DDBJ databases">
        <authorList>
            <person name="Gilroy R."/>
        </authorList>
    </citation>
    <scope>NUCLEOTIDE SEQUENCE</scope>
    <source>
        <strain evidence="2">ChiGjej1B1-1684</strain>
    </source>
</reference>
<organism evidence="2 3">
    <name type="scientific">Candidatus Limousia pullorum</name>
    <dbReference type="NCBI Taxonomy" id="2840860"/>
    <lineage>
        <taxon>Bacteria</taxon>
        <taxon>Bacillati</taxon>
        <taxon>Bacillota</taxon>
        <taxon>Clostridia</taxon>
        <taxon>Eubacteriales</taxon>
        <taxon>Oscillospiraceae</taxon>
        <taxon>Oscillospiraceae incertae sedis</taxon>
        <taxon>Candidatus Limousia</taxon>
    </lineage>
</organism>
<gene>
    <name evidence="2" type="ORF">IAD22_01245</name>
</gene>
<evidence type="ECO:0000313" key="2">
    <source>
        <dbReference type="EMBL" id="HIU49625.1"/>
    </source>
</evidence>
<protein>
    <submittedName>
        <fullName evidence="2">Uncharacterized protein</fullName>
    </submittedName>
</protein>
<feature type="transmembrane region" description="Helical" evidence="1">
    <location>
        <begin position="6"/>
        <end position="23"/>
    </location>
</feature>
<sequence>MEQFTGYLFTAVWAVIGIYLVYMGKKVHKFCYYISLLLFFMFGWSLADQLMPQADLFSGTAAIVYRVIIALFLIVGVIIYFKKVRSSDDK</sequence>
<dbReference type="AlphaFoldDB" id="A0A9D1S7E4"/>
<reference evidence="2" key="2">
    <citation type="journal article" date="2021" name="PeerJ">
        <title>Extensive microbial diversity within the chicken gut microbiome revealed by metagenomics and culture.</title>
        <authorList>
            <person name="Gilroy R."/>
            <person name="Ravi A."/>
            <person name="Getino M."/>
            <person name="Pursley I."/>
            <person name="Horton D.L."/>
            <person name="Alikhan N.F."/>
            <person name="Baker D."/>
            <person name="Gharbi K."/>
            <person name="Hall N."/>
            <person name="Watson M."/>
            <person name="Adriaenssens E.M."/>
            <person name="Foster-Nyarko E."/>
            <person name="Jarju S."/>
            <person name="Secka A."/>
            <person name="Antonio M."/>
            <person name="Oren A."/>
            <person name="Chaudhuri R.R."/>
            <person name="La Ragione R."/>
            <person name="Hildebrand F."/>
            <person name="Pallen M.J."/>
        </authorList>
    </citation>
    <scope>NUCLEOTIDE SEQUENCE</scope>
    <source>
        <strain evidence="2">ChiGjej1B1-1684</strain>
    </source>
</reference>
<accession>A0A9D1S7E4</accession>
<evidence type="ECO:0000313" key="3">
    <source>
        <dbReference type="Proteomes" id="UP000824118"/>
    </source>
</evidence>
<feature type="transmembrane region" description="Helical" evidence="1">
    <location>
        <begin position="59"/>
        <end position="81"/>
    </location>
</feature>
<proteinExistence type="predicted"/>
<dbReference type="EMBL" id="DVNG01000018">
    <property type="protein sequence ID" value="HIU49625.1"/>
    <property type="molecule type" value="Genomic_DNA"/>
</dbReference>
<evidence type="ECO:0000256" key="1">
    <source>
        <dbReference type="SAM" id="Phobius"/>
    </source>
</evidence>
<dbReference type="Proteomes" id="UP000824118">
    <property type="component" value="Unassembled WGS sequence"/>
</dbReference>
<comment type="caution">
    <text evidence="2">The sequence shown here is derived from an EMBL/GenBank/DDBJ whole genome shotgun (WGS) entry which is preliminary data.</text>
</comment>
<keyword evidence="1" id="KW-1133">Transmembrane helix</keyword>
<feature type="transmembrane region" description="Helical" evidence="1">
    <location>
        <begin position="30"/>
        <end position="47"/>
    </location>
</feature>
<keyword evidence="1" id="KW-0472">Membrane</keyword>
<name>A0A9D1S7E4_9FIRM</name>
<keyword evidence="1" id="KW-0812">Transmembrane</keyword>